<evidence type="ECO:0000259" key="5">
    <source>
        <dbReference type="Pfam" id="PF01488"/>
    </source>
</evidence>
<dbReference type="Pfam" id="PF08501">
    <property type="entry name" value="Shikimate_dh_N"/>
    <property type="match status" value="1"/>
</dbReference>
<dbReference type="Gene3D" id="3.20.20.150">
    <property type="entry name" value="Divalent-metal-dependent TIM barrel enzymes"/>
    <property type="match status" value="1"/>
</dbReference>
<dbReference type="PRINTS" id="PR01100">
    <property type="entry name" value="SHIKIMTKNASE"/>
</dbReference>
<proteinExistence type="inferred from homology"/>
<protein>
    <submittedName>
        <fullName evidence="7">Quinate repressor</fullName>
    </submittedName>
</protein>
<dbReference type="Gene3D" id="3.40.50.300">
    <property type="entry name" value="P-loop containing nucleotide triphosphate hydrolases"/>
    <property type="match status" value="1"/>
</dbReference>
<dbReference type="SUPFAM" id="SSF51735">
    <property type="entry name" value="NAD(P)-binding Rossmann-fold domains"/>
    <property type="match status" value="1"/>
</dbReference>
<dbReference type="GO" id="GO:0003855">
    <property type="term" value="F:3-dehydroquinate dehydratase activity"/>
    <property type="evidence" value="ECO:0007669"/>
    <property type="project" value="InterPro"/>
</dbReference>
<dbReference type="PANTHER" id="PTHR21089">
    <property type="entry name" value="SHIKIMATE DEHYDROGENASE"/>
    <property type="match status" value="1"/>
</dbReference>
<dbReference type="SUPFAM" id="SSF51569">
    <property type="entry name" value="Aldolase"/>
    <property type="match status" value="1"/>
</dbReference>
<accession>A0A8H4JMB4</accession>
<name>A0A8H4JMB4_9HYPO</name>
<dbReference type="PANTHER" id="PTHR21089:SF1">
    <property type="entry name" value="BIFUNCTIONAL 3-DEHYDROQUINATE DEHYDRATASE_SHIKIMATE DEHYDROGENASE, CHLOROPLASTIC"/>
    <property type="match status" value="1"/>
</dbReference>
<dbReference type="Gene3D" id="3.20.20.70">
    <property type="entry name" value="Aldolase class I"/>
    <property type="match status" value="1"/>
</dbReference>
<dbReference type="SUPFAM" id="SSF53223">
    <property type="entry name" value="Aminoacid dehydrogenase-like, N-terminal domain"/>
    <property type="match status" value="1"/>
</dbReference>
<evidence type="ECO:0000313" key="8">
    <source>
        <dbReference type="Proteomes" id="UP000536711"/>
    </source>
</evidence>
<comment type="caution">
    <text evidence="7">The sequence shown here is derived from an EMBL/GenBank/DDBJ whole genome shotgun (WGS) entry which is preliminary data.</text>
</comment>
<dbReference type="EMBL" id="JAADJF010000242">
    <property type="protein sequence ID" value="KAF4431501.1"/>
    <property type="molecule type" value="Genomic_DNA"/>
</dbReference>
<feature type="region of interest" description="Disordered" evidence="3">
    <location>
        <begin position="1"/>
        <end position="33"/>
    </location>
</feature>
<comment type="similarity">
    <text evidence="1">In the 2nd section; belongs to the type-I 3-dehydroquinase family.</text>
</comment>
<organism evidence="7 8">
    <name type="scientific">Fusarium acutatum</name>
    <dbReference type="NCBI Taxonomy" id="78861"/>
    <lineage>
        <taxon>Eukaryota</taxon>
        <taxon>Fungi</taxon>
        <taxon>Dikarya</taxon>
        <taxon>Ascomycota</taxon>
        <taxon>Pezizomycotina</taxon>
        <taxon>Sordariomycetes</taxon>
        <taxon>Hypocreomycetidae</taxon>
        <taxon>Hypocreales</taxon>
        <taxon>Nectriaceae</taxon>
        <taxon>Fusarium</taxon>
        <taxon>Fusarium fujikuroi species complex</taxon>
    </lineage>
</organism>
<dbReference type="Gene3D" id="3.40.50.10860">
    <property type="entry name" value="Leucine Dehydrogenase, chain A, domain 1"/>
    <property type="match status" value="1"/>
</dbReference>
<dbReference type="OrthoDB" id="4415835at2759"/>
<dbReference type="Gene3D" id="3.40.50.720">
    <property type="entry name" value="NAD(P)-binding Rossmann-like Domain"/>
    <property type="match status" value="1"/>
</dbReference>
<dbReference type="InterPro" id="IPR046346">
    <property type="entry name" value="Aminoacid_DH-like_N_sf"/>
</dbReference>
<feature type="domain" description="Shikimate dehydrogenase substrate binding N-terminal" evidence="6">
    <location>
        <begin position="498"/>
        <end position="578"/>
    </location>
</feature>
<reference evidence="7 8" key="1">
    <citation type="submission" date="2020-01" db="EMBL/GenBank/DDBJ databases">
        <title>Identification and distribution of gene clusters putatively required for synthesis of sphingolipid metabolism inhibitors in phylogenetically diverse species of the filamentous fungus Fusarium.</title>
        <authorList>
            <person name="Kim H.-S."/>
            <person name="Busman M."/>
            <person name="Brown D.W."/>
            <person name="Divon H."/>
            <person name="Uhlig S."/>
            <person name="Proctor R.H."/>
        </authorList>
    </citation>
    <scope>NUCLEOTIDE SEQUENCE [LARGE SCALE GENOMIC DNA]</scope>
    <source>
        <strain evidence="7 8">NRRL 13308</strain>
    </source>
</reference>
<dbReference type="SUPFAM" id="SSF52540">
    <property type="entry name" value="P-loop containing nucleoside triphosphate hydrolases"/>
    <property type="match status" value="1"/>
</dbReference>
<evidence type="ECO:0000313" key="7">
    <source>
        <dbReference type="EMBL" id="KAF4431501.1"/>
    </source>
</evidence>
<dbReference type="InterPro" id="IPR036291">
    <property type="entry name" value="NAD(P)-bd_dom_sf"/>
</dbReference>
<evidence type="ECO:0000256" key="2">
    <source>
        <dbReference type="ARBA" id="ARBA00009349"/>
    </source>
</evidence>
<comment type="similarity">
    <text evidence="2">In the N-terminal section; belongs to the shikimate kinase family.</text>
</comment>
<dbReference type="InterPro" id="IPR013785">
    <property type="entry name" value="Aldolase_TIM"/>
</dbReference>
<feature type="domain" description="Xylose isomerase-like TIM barrel" evidence="4">
    <location>
        <begin position="848"/>
        <end position="1143"/>
    </location>
</feature>
<dbReference type="SUPFAM" id="SSF51658">
    <property type="entry name" value="Xylose isomerase-like"/>
    <property type="match status" value="1"/>
</dbReference>
<dbReference type="InterPro" id="IPR022893">
    <property type="entry name" value="Shikimate_DH_fam"/>
</dbReference>
<dbReference type="InterPro" id="IPR001381">
    <property type="entry name" value="DHquinase_I"/>
</dbReference>
<dbReference type="InterPro" id="IPR031322">
    <property type="entry name" value="Shikimate/glucono_kinase"/>
</dbReference>
<dbReference type="Pfam" id="PF01261">
    <property type="entry name" value="AP_endonuc_2"/>
    <property type="match status" value="1"/>
</dbReference>
<dbReference type="InterPro" id="IPR013022">
    <property type="entry name" value="Xyl_isomerase-like_TIM-brl"/>
</dbReference>
<feature type="domain" description="Quinate/shikimate 5-dehydrogenase/glutamyl-tRNA reductase" evidence="5">
    <location>
        <begin position="616"/>
        <end position="660"/>
    </location>
</feature>
<dbReference type="GO" id="GO:0019632">
    <property type="term" value="P:shikimate metabolic process"/>
    <property type="evidence" value="ECO:0007669"/>
    <property type="project" value="TreeGrafter"/>
</dbReference>
<dbReference type="InterPro" id="IPR027417">
    <property type="entry name" value="P-loop_NTPase"/>
</dbReference>
<dbReference type="GO" id="GO:0009423">
    <property type="term" value="P:chorismate biosynthetic process"/>
    <property type="evidence" value="ECO:0007669"/>
    <property type="project" value="TreeGrafter"/>
</dbReference>
<dbReference type="CDD" id="cd00502">
    <property type="entry name" value="DHQase_I"/>
    <property type="match status" value="1"/>
</dbReference>
<evidence type="ECO:0000259" key="6">
    <source>
        <dbReference type="Pfam" id="PF08501"/>
    </source>
</evidence>
<dbReference type="InterPro" id="IPR006151">
    <property type="entry name" value="Shikm_DH/Glu-tRNA_Rdtase"/>
</dbReference>
<dbReference type="AlphaFoldDB" id="A0A8H4JMB4"/>
<gene>
    <name evidence="7" type="ORF">FACUT_8622</name>
</gene>
<keyword evidence="8" id="KW-1185">Reference proteome</keyword>
<evidence type="ECO:0000256" key="1">
    <source>
        <dbReference type="ARBA" id="ARBA00006477"/>
    </source>
</evidence>
<dbReference type="InterPro" id="IPR013708">
    <property type="entry name" value="Shikimate_DH-bd_N"/>
</dbReference>
<evidence type="ECO:0000256" key="3">
    <source>
        <dbReference type="SAM" id="MobiDB-lite"/>
    </source>
</evidence>
<dbReference type="Pfam" id="PF01488">
    <property type="entry name" value="Shikimate_DH"/>
    <property type="match status" value="1"/>
</dbReference>
<dbReference type="GO" id="GO:0004764">
    <property type="term" value="F:shikimate 3-dehydrogenase (NADP+) activity"/>
    <property type="evidence" value="ECO:0007669"/>
    <property type="project" value="InterPro"/>
</dbReference>
<evidence type="ECO:0000259" key="4">
    <source>
        <dbReference type="Pfam" id="PF01261"/>
    </source>
</evidence>
<dbReference type="Pfam" id="PF01487">
    <property type="entry name" value="DHquinase_I"/>
    <property type="match status" value="1"/>
</dbReference>
<dbReference type="Pfam" id="PF01202">
    <property type="entry name" value="SKI"/>
    <property type="match status" value="1"/>
</dbReference>
<dbReference type="InterPro" id="IPR036237">
    <property type="entry name" value="Xyl_isomerase-like_sf"/>
</dbReference>
<dbReference type="Proteomes" id="UP000536711">
    <property type="component" value="Unassembled WGS sequence"/>
</dbReference>
<sequence>MAASAATTPLGPSRMPTPQTPLTRICTPDHSHTRNNYAPNASIALIGMRGSGMSTLAVMASSALGFRILDADQYFYRATGLSRAVYKSTNGISQYRQEELRLMRSMLFDNPTGAVIVCGPGVVEGTGKEWLSEYAKDHLIIYVLRDAEEIKRHLRVFDVDTIRDLTRRAAPAYRKLSSFEFYNISDMSLSKLDVASSRGDISPRALALKKVEEDFLQLIYSITQRHDCYSKYKAKNSLSSIPLETRKFTYTLSLPLSTLISLITEFRGLDTEADALELTIPASSLFNEVGVEETVADRISRQFSVVKRNIRLPILYHIDIYGSEKGNSEDEYFELLHHGLRLAPEYLCVDLKCDTAKIQNLIACKGQTNIIAHYVVSDPAEDGWNLPKQWAMIERAQSLGCDIIRICQEARSVEDNFAAQHFIHRVKSSPDHTIPLIAYNTGRLGRMSCYLNPILSPVTHPLVRRLAPNCQSNALLTVQEAQKAVFSSFLLDGQYFGIYGNCTSKSLSPAMHNAAFKLLGMPHRYNIFLHESMDQLFELVKDNTFGGASITAPFKTAIIPRLNFLSEEAKAIGAVNTLLCLKEPSMDSLLDRNTAGPTVALFGENTDWIVRRRTTGLIIGAGGMARAAAYALIRLGVKTILIHNRTRSRAEELIKQFASQHKNESSKLSADGINTESGSFDHPSFRVIDSKEDAWPEDLSLPTIVVSCVATREVDGQCSADTSLPDHWLSSPTGGVAIELSYTPLETPLLKQIKSLSEKGWIPVDGLQVLPEQGMMQFELFTTRRAPANLMREEVFRAYKERLERINDIVVDLVHLATKLHTMSSFQPAILSASLGRAWLHDFANKAKQASEHGFQGIEVFYEDLEYEAKRLHSVETPSNDQILAAASYIRELLDGLKLTVIGLQPFLFYEGLKDREQHARLIEKIKLWFKIAKILGTNTIQIPANFLPADQLTGDMDVIVGDLVELADLGIKQDPPIRFAYEALCWSTHVDTWEKSWEVAKKVDRPNFGLCLDTFNIAGRVWGDPASPTGKTPNADQDLKESLERLAKEVTLDKVFYIQVVDAERMETPLVKGHPFHVDGNPARMNWSRNARAYMYETDRGAYLPVEDIAKVLIHDMGYKGYVSMELFSRTMSEEGEDVPKEHAERGIAAWKTFVERLKLNEIH</sequence>